<evidence type="ECO:0000313" key="3">
    <source>
        <dbReference type="Proteomes" id="UP000244336"/>
    </source>
</evidence>
<feature type="compositionally biased region" description="Low complexity" evidence="1">
    <location>
        <begin position="16"/>
        <end position="26"/>
    </location>
</feature>
<dbReference type="Proteomes" id="UP000244336">
    <property type="component" value="Chromosome 4"/>
</dbReference>
<feature type="compositionally biased region" description="Low complexity" evidence="1">
    <location>
        <begin position="54"/>
        <end position="63"/>
    </location>
</feature>
<proteinExistence type="predicted"/>
<evidence type="ECO:0000256" key="1">
    <source>
        <dbReference type="SAM" id="MobiDB-lite"/>
    </source>
</evidence>
<reference evidence="2 3" key="1">
    <citation type="submission" date="2018-04" db="EMBL/GenBank/DDBJ databases">
        <title>WGS assembly of Panicum hallii var. hallii HAL2.</title>
        <authorList>
            <person name="Lovell J."/>
            <person name="Jenkins J."/>
            <person name="Lowry D."/>
            <person name="Mamidi S."/>
            <person name="Sreedasyam A."/>
            <person name="Weng X."/>
            <person name="Barry K."/>
            <person name="Bonette J."/>
            <person name="Campitelli B."/>
            <person name="Daum C."/>
            <person name="Gordon S."/>
            <person name="Gould B."/>
            <person name="Lipzen A."/>
            <person name="MacQueen A."/>
            <person name="Palacio-Mejia J."/>
            <person name="Plott C."/>
            <person name="Shakirov E."/>
            <person name="Shu S."/>
            <person name="Yoshinaga Y."/>
            <person name="Zane M."/>
            <person name="Rokhsar D."/>
            <person name="Grimwood J."/>
            <person name="Schmutz J."/>
            <person name="Juenger T."/>
        </authorList>
    </citation>
    <scope>NUCLEOTIDE SEQUENCE [LARGE SCALE GENOMIC DNA]</scope>
    <source>
        <strain evidence="3">cv. HAL2</strain>
    </source>
</reference>
<dbReference type="Gramene" id="PUZ60758">
    <property type="protein sequence ID" value="PUZ60758"/>
    <property type="gene ID" value="GQ55_4G183600"/>
</dbReference>
<gene>
    <name evidence="2" type="ORF">GQ55_4G183600</name>
</gene>
<feature type="region of interest" description="Disordered" evidence="1">
    <location>
        <begin position="1"/>
        <end position="102"/>
    </location>
</feature>
<evidence type="ECO:0000313" key="2">
    <source>
        <dbReference type="EMBL" id="PUZ60758.1"/>
    </source>
</evidence>
<dbReference type="AlphaFoldDB" id="A0A2T7DYW8"/>
<name>A0A2T7DYW8_9POAL</name>
<accession>A0A2T7DYW8</accession>
<feature type="compositionally biased region" description="Low complexity" evidence="1">
    <location>
        <begin position="71"/>
        <end position="83"/>
    </location>
</feature>
<protein>
    <submittedName>
        <fullName evidence="2">Uncharacterized protein</fullName>
    </submittedName>
</protein>
<dbReference type="EMBL" id="CM009752">
    <property type="protein sequence ID" value="PUZ60758.1"/>
    <property type="molecule type" value="Genomic_DNA"/>
</dbReference>
<organism evidence="2 3">
    <name type="scientific">Panicum hallii var. hallii</name>
    <dbReference type="NCBI Taxonomy" id="1504633"/>
    <lineage>
        <taxon>Eukaryota</taxon>
        <taxon>Viridiplantae</taxon>
        <taxon>Streptophyta</taxon>
        <taxon>Embryophyta</taxon>
        <taxon>Tracheophyta</taxon>
        <taxon>Spermatophyta</taxon>
        <taxon>Magnoliopsida</taxon>
        <taxon>Liliopsida</taxon>
        <taxon>Poales</taxon>
        <taxon>Poaceae</taxon>
        <taxon>PACMAD clade</taxon>
        <taxon>Panicoideae</taxon>
        <taxon>Panicodae</taxon>
        <taxon>Paniceae</taxon>
        <taxon>Panicinae</taxon>
        <taxon>Panicum</taxon>
        <taxon>Panicum sect. Panicum</taxon>
    </lineage>
</organism>
<keyword evidence="3" id="KW-1185">Reference proteome</keyword>
<sequence length="102" mass="10472">MLRTGALQVTRPSPPNLHSLLAASPLPSLPGPSPRPGRSSVPHEAPSRPPPCAPRGACPASRRPAPREAPSRLSPCTPSQTSSTPPPAPGGRRSAWTSHSVA</sequence>